<dbReference type="OrthoDB" id="193931at2759"/>
<comment type="catalytic activity">
    <reaction evidence="10">
        <text>L-seryl-[protein] + ATP = O-phospho-L-seryl-[protein] + ADP + H(+)</text>
        <dbReference type="Rhea" id="RHEA:17989"/>
        <dbReference type="Rhea" id="RHEA-COMP:9863"/>
        <dbReference type="Rhea" id="RHEA-COMP:11604"/>
        <dbReference type="ChEBI" id="CHEBI:15378"/>
        <dbReference type="ChEBI" id="CHEBI:29999"/>
        <dbReference type="ChEBI" id="CHEBI:30616"/>
        <dbReference type="ChEBI" id="CHEBI:83421"/>
        <dbReference type="ChEBI" id="CHEBI:456216"/>
        <dbReference type="EC" id="2.7.11.1"/>
    </reaction>
</comment>
<keyword evidence="7 12" id="KW-0067">ATP-binding</keyword>
<dbReference type="EMBL" id="CM017872">
    <property type="protein sequence ID" value="KAG1326939.1"/>
    <property type="molecule type" value="Genomic_DNA"/>
</dbReference>
<evidence type="ECO:0000256" key="4">
    <source>
        <dbReference type="ARBA" id="ARBA00022679"/>
    </source>
</evidence>
<reference evidence="15" key="1">
    <citation type="journal article" date="2017" name="Gigascience">
        <title>The genome draft of coconut (Cocos nucifera).</title>
        <authorList>
            <person name="Xiao Y."/>
            <person name="Xu P."/>
            <person name="Fan H."/>
            <person name="Baudouin L."/>
            <person name="Xia W."/>
            <person name="Bocs S."/>
            <person name="Xu J."/>
            <person name="Li Q."/>
            <person name="Guo A."/>
            <person name="Zhou L."/>
            <person name="Li J."/>
            <person name="Wu Y."/>
            <person name="Ma Z."/>
            <person name="Armero A."/>
            <person name="Issali A.E."/>
            <person name="Liu N."/>
            <person name="Peng M."/>
            <person name="Yang Y."/>
        </authorList>
    </citation>
    <scope>NUCLEOTIDE SEQUENCE</scope>
    <source>
        <tissue evidence="15">Spear leaf of Hainan Tall coconut</tissue>
    </source>
</reference>
<comment type="similarity">
    <text evidence="1">Belongs to the protein kinase superfamily. CAMK Ser/Thr protein kinase family. SNF1 subfamily.</text>
</comment>
<dbReference type="SUPFAM" id="SSF56112">
    <property type="entry name" value="Protein kinase-like (PK-like)"/>
    <property type="match status" value="1"/>
</dbReference>
<reference evidence="15" key="2">
    <citation type="submission" date="2019-07" db="EMBL/GenBank/DDBJ databases">
        <authorList>
            <person name="Yang Y."/>
            <person name="Bocs S."/>
            <person name="Baudouin L."/>
        </authorList>
    </citation>
    <scope>NUCLEOTIDE SEQUENCE</scope>
    <source>
        <tissue evidence="15">Spear leaf of Hainan Tall coconut</tissue>
    </source>
</reference>
<keyword evidence="3 13" id="KW-0723">Serine/threonine-protein kinase</keyword>
<dbReference type="InterPro" id="IPR017441">
    <property type="entry name" value="Protein_kinase_ATP_BS"/>
</dbReference>
<evidence type="ECO:0000259" key="14">
    <source>
        <dbReference type="PROSITE" id="PS50011"/>
    </source>
</evidence>
<dbReference type="Gene3D" id="1.10.510.10">
    <property type="entry name" value="Transferase(Phosphotransferase) domain 1"/>
    <property type="match status" value="1"/>
</dbReference>
<dbReference type="AlphaFoldDB" id="A0A8K0HUX3"/>
<keyword evidence="6 15" id="KW-0418">Kinase</keyword>
<keyword evidence="5 12" id="KW-0547">Nucleotide-binding</keyword>
<dbReference type="SMART" id="SM00220">
    <property type="entry name" value="S_TKc"/>
    <property type="match status" value="1"/>
</dbReference>
<evidence type="ECO:0000256" key="3">
    <source>
        <dbReference type="ARBA" id="ARBA00022527"/>
    </source>
</evidence>
<dbReference type="InterPro" id="IPR008271">
    <property type="entry name" value="Ser/Thr_kinase_AS"/>
</dbReference>
<comment type="catalytic activity">
    <reaction evidence="9">
        <text>L-threonyl-[protein] + ATP = O-phospho-L-threonyl-[protein] + ADP + H(+)</text>
        <dbReference type="Rhea" id="RHEA:46608"/>
        <dbReference type="Rhea" id="RHEA-COMP:11060"/>
        <dbReference type="Rhea" id="RHEA-COMP:11605"/>
        <dbReference type="ChEBI" id="CHEBI:15378"/>
        <dbReference type="ChEBI" id="CHEBI:30013"/>
        <dbReference type="ChEBI" id="CHEBI:30616"/>
        <dbReference type="ChEBI" id="CHEBI:61977"/>
        <dbReference type="ChEBI" id="CHEBI:456216"/>
        <dbReference type="EC" id="2.7.11.1"/>
    </reaction>
</comment>
<keyword evidence="16" id="KW-1185">Reference proteome</keyword>
<evidence type="ECO:0000256" key="13">
    <source>
        <dbReference type="RuleBase" id="RU000304"/>
    </source>
</evidence>
<evidence type="ECO:0000313" key="15">
    <source>
        <dbReference type="EMBL" id="KAG1326939.1"/>
    </source>
</evidence>
<dbReference type="FunFam" id="3.30.200.20:FF:000096">
    <property type="entry name" value="Non-specific serine/threonine protein kinase"/>
    <property type="match status" value="1"/>
</dbReference>
<evidence type="ECO:0000256" key="7">
    <source>
        <dbReference type="ARBA" id="ARBA00022840"/>
    </source>
</evidence>
<dbReference type="Pfam" id="PF00069">
    <property type="entry name" value="Pkinase"/>
    <property type="match status" value="1"/>
</dbReference>
<evidence type="ECO:0000256" key="8">
    <source>
        <dbReference type="ARBA" id="ARBA00023211"/>
    </source>
</evidence>
<proteinExistence type="inferred from homology"/>
<feature type="binding site" evidence="12">
    <location>
        <position position="39"/>
    </location>
    <ligand>
        <name>ATP</name>
        <dbReference type="ChEBI" id="CHEBI:30616"/>
    </ligand>
</feature>
<comment type="caution">
    <text evidence="15">The sequence shown here is derived from an EMBL/GenBank/DDBJ whole genome shotgun (WGS) entry which is preliminary data.</text>
</comment>
<evidence type="ECO:0000256" key="10">
    <source>
        <dbReference type="ARBA" id="ARBA00048679"/>
    </source>
</evidence>
<dbReference type="Proteomes" id="UP000797356">
    <property type="component" value="Chromosome 1"/>
</dbReference>
<dbReference type="InterPro" id="IPR011009">
    <property type="entry name" value="Kinase-like_dom_sf"/>
</dbReference>
<comment type="function">
    <text evidence="11">CIPK serine-threonine protein kinases interact with CBL proteins. Binding of a CBL protein to the regulatory NAF domain of CIPK protein lead to the activation of the kinase in a calcium-dependent manner.</text>
</comment>
<name>A0A8K0HUX3_COCNU</name>
<evidence type="ECO:0000256" key="11">
    <source>
        <dbReference type="ARBA" id="ARBA00058225"/>
    </source>
</evidence>
<dbReference type="GO" id="GO:0007165">
    <property type="term" value="P:signal transduction"/>
    <property type="evidence" value="ECO:0007669"/>
    <property type="project" value="TreeGrafter"/>
</dbReference>
<gene>
    <name evidence="15" type="ORF">COCNU_01G008730</name>
</gene>
<evidence type="ECO:0000256" key="5">
    <source>
        <dbReference type="ARBA" id="ARBA00022741"/>
    </source>
</evidence>
<feature type="domain" description="Protein kinase" evidence="14">
    <location>
        <begin position="10"/>
        <end position="194"/>
    </location>
</feature>
<evidence type="ECO:0000256" key="1">
    <source>
        <dbReference type="ARBA" id="ARBA00006234"/>
    </source>
</evidence>
<evidence type="ECO:0000256" key="9">
    <source>
        <dbReference type="ARBA" id="ARBA00047899"/>
    </source>
</evidence>
<organism evidence="15 16">
    <name type="scientific">Cocos nucifera</name>
    <name type="common">Coconut palm</name>
    <dbReference type="NCBI Taxonomy" id="13894"/>
    <lineage>
        <taxon>Eukaryota</taxon>
        <taxon>Viridiplantae</taxon>
        <taxon>Streptophyta</taxon>
        <taxon>Embryophyta</taxon>
        <taxon>Tracheophyta</taxon>
        <taxon>Spermatophyta</taxon>
        <taxon>Magnoliopsida</taxon>
        <taxon>Liliopsida</taxon>
        <taxon>Arecaceae</taxon>
        <taxon>Arecoideae</taxon>
        <taxon>Cocoseae</taxon>
        <taxon>Attaleinae</taxon>
        <taxon>Cocos</taxon>
    </lineage>
</organism>
<dbReference type="PROSITE" id="PS50011">
    <property type="entry name" value="PROTEIN_KINASE_DOM"/>
    <property type="match status" value="1"/>
</dbReference>
<dbReference type="PROSITE" id="PS00107">
    <property type="entry name" value="PROTEIN_KINASE_ATP"/>
    <property type="match status" value="1"/>
</dbReference>
<accession>A0A8K0HUX3</accession>
<sequence length="194" mass="22119">MGYATSIGKYHLGRTIGEGTFAKVKLAVNTETNKNVAIKIIDKKMVLQNKLMHQVKREISTMKLLHHPNIVKIYEVIATKTKIYLVMEYVSGGQLSDKLFYLKRLDEREARKYFQQLIDSVDYCHGRGVYHRDVKPENLLVDSRGNLKVSDFGLSVARKLIAMNNDLDLSWAQCGEKARRLAINCLRISELCGS</sequence>
<dbReference type="FunFam" id="1.10.510.10:FF:000571">
    <property type="entry name" value="Maternal embryonic leucine zipper kinase"/>
    <property type="match status" value="1"/>
</dbReference>
<keyword evidence="4" id="KW-0808">Transferase</keyword>
<dbReference type="EC" id="2.7.11.1" evidence="2"/>
<protein>
    <recommendedName>
        <fullName evidence="2">non-specific serine/threonine protein kinase</fullName>
        <ecNumber evidence="2">2.7.11.1</ecNumber>
    </recommendedName>
</protein>
<evidence type="ECO:0000256" key="6">
    <source>
        <dbReference type="ARBA" id="ARBA00022777"/>
    </source>
</evidence>
<dbReference type="InterPro" id="IPR000719">
    <property type="entry name" value="Prot_kinase_dom"/>
</dbReference>
<dbReference type="PANTHER" id="PTHR43895:SF123">
    <property type="entry name" value="NON-SPECIFIC SERINE_THREONINE PROTEIN KINASE"/>
    <property type="match status" value="1"/>
</dbReference>
<dbReference type="PROSITE" id="PS00108">
    <property type="entry name" value="PROTEIN_KINASE_ST"/>
    <property type="match status" value="1"/>
</dbReference>
<evidence type="ECO:0000256" key="2">
    <source>
        <dbReference type="ARBA" id="ARBA00012513"/>
    </source>
</evidence>
<dbReference type="GO" id="GO:0004674">
    <property type="term" value="F:protein serine/threonine kinase activity"/>
    <property type="evidence" value="ECO:0007669"/>
    <property type="project" value="UniProtKB-KW"/>
</dbReference>
<evidence type="ECO:0000313" key="16">
    <source>
        <dbReference type="Proteomes" id="UP000797356"/>
    </source>
</evidence>
<keyword evidence="8" id="KW-0464">Manganese</keyword>
<dbReference type="PANTHER" id="PTHR43895">
    <property type="entry name" value="CALCIUM/CALMODULIN-DEPENDENT PROTEIN KINASE KINASE-RELATED"/>
    <property type="match status" value="1"/>
</dbReference>
<evidence type="ECO:0000256" key="12">
    <source>
        <dbReference type="PROSITE-ProRule" id="PRU10141"/>
    </source>
</evidence>
<dbReference type="GO" id="GO:0005524">
    <property type="term" value="F:ATP binding"/>
    <property type="evidence" value="ECO:0007669"/>
    <property type="project" value="UniProtKB-UniRule"/>
</dbReference>